<evidence type="ECO:0000313" key="2">
    <source>
        <dbReference type="Proteomes" id="UP000615755"/>
    </source>
</evidence>
<sequence length="51" mass="5616">MNSGGKFSLNNNITGTNKIISPSAYDTIHHFNSPPLNVHTYAALRKTETNQ</sequence>
<accession>A0ABR9EG05</accession>
<comment type="caution">
    <text evidence="1">The sequence shown here is derived from an EMBL/GenBank/DDBJ whole genome shotgun (WGS) entry which is preliminary data.</text>
</comment>
<keyword evidence="2" id="KW-1185">Reference proteome</keyword>
<gene>
    <name evidence="1" type="ORF">PAUR_a2329</name>
</gene>
<dbReference type="Proteomes" id="UP000615755">
    <property type="component" value="Unassembled WGS sequence"/>
</dbReference>
<dbReference type="EMBL" id="AQGV01000012">
    <property type="protein sequence ID" value="MBE0368673.1"/>
    <property type="molecule type" value="Genomic_DNA"/>
</dbReference>
<organism evidence="1 2">
    <name type="scientific">Pseudoalteromonas aurantia 208</name>
    <dbReference type="NCBI Taxonomy" id="1314867"/>
    <lineage>
        <taxon>Bacteria</taxon>
        <taxon>Pseudomonadati</taxon>
        <taxon>Pseudomonadota</taxon>
        <taxon>Gammaproteobacteria</taxon>
        <taxon>Alteromonadales</taxon>
        <taxon>Pseudoalteromonadaceae</taxon>
        <taxon>Pseudoalteromonas</taxon>
    </lineage>
</organism>
<reference evidence="1 2" key="1">
    <citation type="submission" date="2015-03" db="EMBL/GenBank/DDBJ databases">
        <title>Genome sequence of Pseudoalteromonas aurantia.</title>
        <authorList>
            <person name="Xie B.-B."/>
            <person name="Rong J.-C."/>
            <person name="Qin Q.-L."/>
            <person name="Zhang Y.-Z."/>
        </authorList>
    </citation>
    <scope>NUCLEOTIDE SEQUENCE [LARGE SCALE GENOMIC DNA]</scope>
    <source>
        <strain evidence="1 2">208</strain>
    </source>
</reference>
<name>A0ABR9EG05_9GAMM</name>
<proteinExistence type="predicted"/>
<protein>
    <recommendedName>
        <fullName evidence="3">Orphan protein</fullName>
    </recommendedName>
</protein>
<evidence type="ECO:0008006" key="3">
    <source>
        <dbReference type="Google" id="ProtNLM"/>
    </source>
</evidence>
<evidence type="ECO:0000313" key="1">
    <source>
        <dbReference type="EMBL" id="MBE0368673.1"/>
    </source>
</evidence>